<feature type="transmembrane region" description="Helical" evidence="4">
    <location>
        <begin position="80"/>
        <end position="101"/>
    </location>
</feature>
<feature type="transmembrane region" description="Helical" evidence="4">
    <location>
        <begin position="20"/>
        <end position="42"/>
    </location>
</feature>
<feature type="transmembrane region" description="Helical" evidence="4">
    <location>
        <begin position="205"/>
        <end position="229"/>
    </location>
</feature>
<comment type="catalytic activity">
    <reaction evidence="2">
        <text>2 GTP = 3',3'-c-di-GMP + 2 diphosphate</text>
        <dbReference type="Rhea" id="RHEA:24898"/>
        <dbReference type="ChEBI" id="CHEBI:33019"/>
        <dbReference type="ChEBI" id="CHEBI:37565"/>
        <dbReference type="ChEBI" id="CHEBI:58805"/>
        <dbReference type="EC" id="2.7.7.65"/>
    </reaction>
</comment>
<feature type="transmembrane region" description="Helical" evidence="4">
    <location>
        <begin position="108"/>
        <end position="129"/>
    </location>
</feature>
<protein>
    <recommendedName>
        <fullName evidence="1">diguanylate cyclase</fullName>
        <ecNumber evidence="1">2.7.7.65</ecNumber>
    </recommendedName>
</protein>
<dbReference type="GO" id="GO:1902201">
    <property type="term" value="P:negative regulation of bacterial-type flagellum-dependent cell motility"/>
    <property type="evidence" value="ECO:0007669"/>
    <property type="project" value="TreeGrafter"/>
</dbReference>
<evidence type="ECO:0000256" key="3">
    <source>
        <dbReference type="SAM" id="MobiDB-lite"/>
    </source>
</evidence>
<gene>
    <name evidence="6" type="ORF">EOE48_08800</name>
</gene>
<keyword evidence="7" id="KW-1185">Reference proteome</keyword>
<evidence type="ECO:0000256" key="2">
    <source>
        <dbReference type="ARBA" id="ARBA00034247"/>
    </source>
</evidence>
<reference evidence="6 7" key="1">
    <citation type="submission" date="2019-01" db="EMBL/GenBank/DDBJ databases">
        <authorList>
            <person name="Chen W.-M."/>
        </authorList>
    </citation>
    <scope>NUCLEOTIDE SEQUENCE [LARGE SCALE GENOMIC DNA]</scope>
    <source>
        <strain evidence="6 7">TER-1</strain>
    </source>
</reference>
<evidence type="ECO:0000313" key="6">
    <source>
        <dbReference type="EMBL" id="RVU19484.1"/>
    </source>
</evidence>
<proteinExistence type="predicted"/>
<evidence type="ECO:0000259" key="5">
    <source>
        <dbReference type="PROSITE" id="PS50887"/>
    </source>
</evidence>
<dbReference type="InterPro" id="IPR000160">
    <property type="entry name" value="GGDEF_dom"/>
</dbReference>
<dbReference type="PANTHER" id="PTHR45138:SF9">
    <property type="entry name" value="DIGUANYLATE CYCLASE DGCM-RELATED"/>
    <property type="match status" value="1"/>
</dbReference>
<evidence type="ECO:0000256" key="1">
    <source>
        <dbReference type="ARBA" id="ARBA00012528"/>
    </source>
</evidence>
<dbReference type="PANTHER" id="PTHR45138">
    <property type="entry name" value="REGULATORY COMPONENTS OF SENSORY TRANSDUCTION SYSTEM"/>
    <property type="match status" value="1"/>
</dbReference>
<dbReference type="AlphaFoldDB" id="A0A3S2YUF5"/>
<feature type="compositionally biased region" description="Basic and acidic residues" evidence="3">
    <location>
        <begin position="406"/>
        <end position="431"/>
    </location>
</feature>
<dbReference type="NCBIfam" id="TIGR00254">
    <property type="entry name" value="GGDEF"/>
    <property type="match status" value="1"/>
</dbReference>
<keyword evidence="4" id="KW-0812">Transmembrane</keyword>
<evidence type="ECO:0000313" key="7">
    <source>
        <dbReference type="Proteomes" id="UP000286997"/>
    </source>
</evidence>
<feature type="transmembrane region" description="Helical" evidence="4">
    <location>
        <begin position="54"/>
        <end position="74"/>
    </location>
</feature>
<dbReference type="Gene3D" id="3.30.70.270">
    <property type="match status" value="1"/>
</dbReference>
<dbReference type="InterPro" id="IPR043128">
    <property type="entry name" value="Rev_trsase/Diguanyl_cyclase"/>
</dbReference>
<comment type="caution">
    <text evidence="6">The sequence shown here is derived from an EMBL/GenBank/DDBJ whole genome shotgun (WGS) entry which is preliminary data.</text>
</comment>
<organism evidence="6 7">
    <name type="scientific">Methylobacterium oryzihabitans</name>
    <dbReference type="NCBI Taxonomy" id="2499852"/>
    <lineage>
        <taxon>Bacteria</taxon>
        <taxon>Pseudomonadati</taxon>
        <taxon>Pseudomonadota</taxon>
        <taxon>Alphaproteobacteria</taxon>
        <taxon>Hyphomicrobiales</taxon>
        <taxon>Methylobacteriaceae</taxon>
        <taxon>Methylobacterium</taxon>
    </lineage>
</organism>
<dbReference type="GO" id="GO:0005886">
    <property type="term" value="C:plasma membrane"/>
    <property type="evidence" value="ECO:0007669"/>
    <property type="project" value="TreeGrafter"/>
</dbReference>
<dbReference type="CDD" id="cd01949">
    <property type="entry name" value="GGDEF"/>
    <property type="match status" value="1"/>
</dbReference>
<dbReference type="GO" id="GO:0052621">
    <property type="term" value="F:diguanylate cyclase activity"/>
    <property type="evidence" value="ECO:0007669"/>
    <property type="project" value="UniProtKB-EC"/>
</dbReference>
<dbReference type="GO" id="GO:0043709">
    <property type="term" value="P:cell adhesion involved in single-species biofilm formation"/>
    <property type="evidence" value="ECO:0007669"/>
    <property type="project" value="TreeGrafter"/>
</dbReference>
<evidence type="ECO:0000256" key="4">
    <source>
        <dbReference type="SAM" id="Phobius"/>
    </source>
</evidence>
<keyword evidence="4" id="KW-1133">Transmembrane helix</keyword>
<dbReference type="OrthoDB" id="9812260at2"/>
<dbReference type="InterPro" id="IPR029787">
    <property type="entry name" value="Nucleotide_cyclase"/>
</dbReference>
<dbReference type="InterPro" id="IPR050469">
    <property type="entry name" value="Diguanylate_Cyclase"/>
</dbReference>
<name>A0A3S2YUF5_9HYPH</name>
<dbReference type="EMBL" id="SACP01000006">
    <property type="protein sequence ID" value="RVU19484.1"/>
    <property type="molecule type" value="Genomic_DNA"/>
</dbReference>
<feature type="region of interest" description="Disordered" evidence="3">
    <location>
        <begin position="397"/>
        <end position="431"/>
    </location>
</feature>
<dbReference type="SMART" id="SM00267">
    <property type="entry name" value="GGDEF"/>
    <property type="match status" value="1"/>
</dbReference>
<dbReference type="EC" id="2.7.7.65" evidence="1"/>
<sequence>MPSPRPLPAARPPRHTGSMTSATFLLAINFSIGTAFAAAFLGLTWRSDIRLGRWCAAGFLSAAATVTVEAFSPVLPWVRLTSAASFGLLMLALTAITAGLLRHYRPGAGLRWLASLYALAVVFNAAVVFDLKRGSWGQALGYQTPFAAMLAVAAGIVLAASPRRAADLALAAILALSAAQFLVKAILAGLAGAGPGVRDYVLSTYAFYSQTAGGILSLCLGLALIGVVVREVMEEARLRLQRDGLSGVLTRAGFLERVGAALARPAAARGRVVVLCDLDRFKSINDRFGHAAGDEVIRAFGASLRAGFGETALCGRLGGEEFGVVLPEGGLAAALARVEAVRALVRVTRYALVPAEAAVTASFGVAAMIEGEPFDRALHRADLALYRAKAEGRDGWRVAPAADPGDAARPRSGRRDPHAALPHGDEVGPIP</sequence>
<dbReference type="Proteomes" id="UP000286997">
    <property type="component" value="Unassembled WGS sequence"/>
</dbReference>
<accession>A0A3S2YUF5</accession>
<keyword evidence="4" id="KW-0472">Membrane</keyword>
<dbReference type="Pfam" id="PF00990">
    <property type="entry name" value="GGDEF"/>
    <property type="match status" value="1"/>
</dbReference>
<dbReference type="SUPFAM" id="SSF55073">
    <property type="entry name" value="Nucleotide cyclase"/>
    <property type="match status" value="1"/>
</dbReference>
<feature type="transmembrane region" description="Helical" evidence="4">
    <location>
        <begin position="168"/>
        <end position="193"/>
    </location>
</feature>
<feature type="transmembrane region" description="Helical" evidence="4">
    <location>
        <begin position="141"/>
        <end position="161"/>
    </location>
</feature>
<dbReference type="PROSITE" id="PS50887">
    <property type="entry name" value="GGDEF"/>
    <property type="match status" value="1"/>
</dbReference>
<feature type="domain" description="GGDEF" evidence="5">
    <location>
        <begin position="269"/>
        <end position="401"/>
    </location>
</feature>